<keyword evidence="4" id="KW-1185">Reference proteome</keyword>
<dbReference type="RefSeq" id="WP_187015398.1">
    <property type="nucleotide sequence ID" value="NZ_JACOQI010000013.1"/>
</dbReference>
<dbReference type="NCBIfam" id="NF004476">
    <property type="entry name" value="PRK05813.1"/>
    <property type="match status" value="1"/>
</dbReference>
<dbReference type="InterPro" id="IPR012340">
    <property type="entry name" value="NA-bd_OB-fold"/>
</dbReference>
<keyword evidence="1 2" id="KW-0238">DNA-binding</keyword>
<sequence length="202" mass="22446">MTNQTRNEVLLEGIPVGAPEPSHENHGQLFYRQILEVPRLSGTADRLPLLVRQTQLPLLKEGVPLRVEGQLRSFNNRSGPGRRLVLTVYARSLQPGLGEPVNRILLAGTLCKPPIYRRTPLGRSISDLILAVPRSYGRADYLPVIAWGQVASQVCTLEAGAPLSLEGRVQSRVYRKVTETGPEERTAYEVSVMRLLEMDEEA</sequence>
<dbReference type="GO" id="GO:0003697">
    <property type="term" value="F:single-stranded DNA binding"/>
    <property type="evidence" value="ECO:0007669"/>
    <property type="project" value="InterPro"/>
</dbReference>
<dbReference type="Gene3D" id="2.40.50.140">
    <property type="entry name" value="Nucleic acid-binding proteins"/>
    <property type="match status" value="2"/>
</dbReference>
<gene>
    <name evidence="3" type="ORF">H8Z83_12735</name>
</gene>
<evidence type="ECO:0000256" key="1">
    <source>
        <dbReference type="ARBA" id="ARBA00023125"/>
    </source>
</evidence>
<dbReference type="Pfam" id="PF00436">
    <property type="entry name" value="SSB"/>
    <property type="match status" value="1"/>
</dbReference>
<protein>
    <submittedName>
        <fullName evidence="3">Single-stranded DNA-binding protein</fullName>
    </submittedName>
</protein>
<comment type="caution">
    <text evidence="3">The sequence shown here is derived from an EMBL/GenBank/DDBJ whole genome shotgun (WGS) entry which is preliminary data.</text>
</comment>
<dbReference type="AlphaFoldDB" id="A0A923SBK6"/>
<dbReference type="EMBL" id="JACOQI010000013">
    <property type="protein sequence ID" value="MBC5771172.1"/>
    <property type="molecule type" value="Genomic_DNA"/>
</dbReference>
<dbReference type="InterPro" id="IPR000424">
    <property type="entry name" value="Primosome_PriB/ssb"/>
</dbReference>
<organism evidence="3 4">
    <name type="scientific">Dysosmobacter segnis</name>
    <dbReference type="NCBI Taxonomy" id="2763042"/>
    <lineage>
        <taxon>Bacteria</taxon>
        <taxon>Bacillati</taxon>
        <taxon>Bacillota</taxon>
        <taxon>Clostridia</taxon>
        <taxon>Eubacteriales</taxon>
        <taxon>Oscillospiraceae</taxon>
        <taxon>Dysosmobacter</taxon>
    </lineage>
</organism>
<proteinExistence type="predicted"/>
<evidence type="ECO:0000313" key="4">
    <source>
        <dbReference type="Proteomes" id="UP000620327"/>
    </source>
</evidence>
<dbReference type="Proteomes" id="UP000620327">
    <property type="component" value="Unassembled WGS sequence"/>
</dbReference>
<reference evidence="3" key="1">
    <citation type="submission" date="2020-08" db="EMBL/GenBank/DDBJ databases">
        <title>Genome public.</title>
        <authorList>
            <person name="Liu C."/>
            <person name="Sun Q."/>
        </authorList>
    </citation>
    <scope>NUCLEOTIDE SEQUENCE</scope>
    <source>
        <strain evidence="3">BX15</strain>
    </source>
</reference>
<accession>A0A923SBK6</accession>
<name>A0A923SBK6_9FIRM</name>
<evidence type="ECO:0000256" key="2">
    <source>
        <dbReference type="PROSITE-ProRule" id="PRU00252"/>
    </source>
</evidence>
<dbReference type="SUPFAM" id="SSF50249">
    <property type="entry name" value="Nucleic acid-binding proteins"/>
    <property type="match status" value="1"/>
</dbReference>
<evidence type="ECO:0000313" key="3">
    <source>
        <dbReference type="EMBL" id="MBC5771172.1"/>
    </source>
</evidence>
<dbReference type="PROSITE" id="PS50935">
    <property type="entry name" value="SSB"/>
    <property type="match status" value="1"/>
</dbReference>